<dbReference type="GO" id="GO:0003676">
    <property type="term" value="F:nucleic acid binding"/>
    <property type="evidence" value="ECO:0007669"/>
    <property type="project" value="InterPro"/>
</dbReference>
<dbReference type="InterPro" id="IPR036397">
    <property type="entry name" value="RNaseH_sf"/>
</dbReference>
<comment type="caution">
    <text evidence="1">The sequence shown here is derived from an EMBL/GenBank/DDBJ whole genome shotgun (WGS) entry which is preliminary data.</text>
</comment>
<keyword evidence="2" id="KW-1185">Reference proteome</keyword>
<accession>A0A4Y2QAZ7</accession>
<dbReference type="AlphaFoldDB" id="A0A4Y2QAZ7"/>
<organism evidence="1 2">
    <name type="scientific">Araneus ventricosus</name>
    <name type="common">Orbweaver spider</name>
    <name type="synonym">Epeira ventricosa</name>
    <dbReference type="NCBI Taxonomy" id="182803"/>
    <lineage>
        <taxon>Eukaryota</taxon>
        <taxon>Metazoa</taxon>
        <taxon>Ecdysozoa</taxon>
        <taxon>Arthropoda</taxon>
        <taxon>Chelicerata</taxon>
        <taxon>Arachnida</taxon>
        <taxon>Araneae</taxon>
        <taxon>Araneomorphae</taxon>
        <taxon>Entelegynae</taxon>
        <taxon>Araneoidea</taxon>
        <taxon>Araneidae</taxon>
        <taxon>Araneus</taxon>
    </lineage>
</organism>
<dbReference type="OrthoDB" id="6436543at2759"/>
<dbReference type="EMBL" id="BGPR01137757">
    <property type="protein sequence ID" value="GBN60654.1"/>
    <property type="molecule type" value="Genomic_DNA"/>
</dbReference>
<dbReference type="Gene3D" id="3.30.420.10">
    <property type="entry name" value="Ribonuclease H-like superfamily/Ribonuclease H"/>
    <property type="match status" value="1"/>
</dbReference>
<sequence>MPVTKTFFSTDHFCLTERVFRDYYLHVRWCTTSHCPSRHCFPPLWKLLGIVPTLEMIGYRAHFGDDRVISRSFLIAWPPRSSGLNSCYFWLWRFLKDYVYGGSIWTLPELKASITCHVSAIDRESLCLPIKHALTMCLTQMKCALNICCD</sequence>
<evidence type="ECO:0000313" key="1">
    <source>
        <dbReference type="EMBL" id="GBN60654.1"/>
    </source>
</evidence>
<dbReference type="Proteomes" id="UP000499080">
    <property type="component" value="Unassembled WGS sequence"/>
</dbReference>
<evidence type="ECO:0000313" key="2">
    <source>
        <dbReference type="Proteomes" id="UP000499080"/>
    </source>
</evidence>
<proteinExistence type="predicted"/>
<protein>
    <submittedName>
        <fullName evidence="1">Uncharacterized protein</fullName>
    </submittedName>
</protein>
<name>A0A4Y2QAZ7_ARAVE</name>
<reference evidence="1 2" key="1">
    <citation type="journal article" date="2019" name="Sci. Rep.">
        <title>Orb-weaving spider Araneus ventricosus genome elucidates the spidroin gene catalogue.</title>
        <authorList>
            <person name="Kono N."/>
            <person name="Nakamura H."/>
            <person name="Ohtoshi R."/>
            <person name="Moran D.A.P."/>
            <person name="Shinohara A."/>
            <person name="Yoshida Y."/>
            <person name="Fujiwara M."/>
            <person name="Mori M."/>
            <person name="Tomita M."/>
            <person name="Arakawa K."/>
        </authorList>
    </citation>
    <scope>NUCLEOTIDE SEQUENCE [LARGE SCALE GENOMIC DNA]</scope>
</reference>
<gene>
    <name evidence="1" type="ORF">AVEN_14013_1</name>
</gene>